<dbReference type="PANTHER" id="PTHR46889:SF4">
    <property type="entry name" value="TRANSPOSASE INSO FOR INSERTION SEQUENCE ELEMENT IS911B-RELATED"/>
    <property type="match status" value="1"/>
</dbReference>
<dbReference type="Pfam" id="PF13333">
    <property type="entry name" value="rve_2"/>
    <property type="match status" value="1"/>
</dbReference>
<dbReference type="InterPro" id="IPR048020">
    <property type="entry name" value="Transpos_IS3"/>
</dbReference>
<dbReference type="Gene3D" id="3.30.420.10">
    <property type="entry name" value="Ribonuclease H-like superfamily/Ribonuclease H"/>
    <property type="match status" value="1"/>
</dbReference>
<evidence type="ECO:0000259" key="1">
    <source>
        <dbReference type="PROSITE" id="PS50994"/>
    </source>
</evidence>
<dbReference type="EMBL" id="JACRSW010000004">
    <property type="protein sequence ID" value="MBC8556381.1"/>
    <property type="molecule type" value="Genomic_DNA"/>
</dbReference>
<comment type="caution">
    <text evidence="2">The sequence shown here is derived from an EMBL/GenBank/DDBJ whole genome shotgun (WGS) entry which is preliminary data.</text>
</comment>
<evidence type="ECO:0000313" key="2">
    <source>
        <dbReference type="EMBL" id="MBC8556381.1"/>
    </source>
</evidence>
<name>A0ABR7MRF8_9FIRM</name>
<dbReference type="Pfam" id="PF00665">
    <property type="entry name" value="rve"/>
    <property type="match status" value="1"/>
</dbReference>
<evidence type="ECO:0000313" key="3">
    <source>
        <dbReference type="Proteomes" id="UP000637513"/>
    </source>
</evidence>
<dbReference type="InterPro" id="IPR001584">
    <property type="entry name" value="Integrase_cat-core"/>
</dbReference>
<dbReference type="InterPro" id="IPR050900">
    <property type="entry name" value="Transposase_IS3/IS150/IS904"/>
</dbReference>
<dbReference type="NCBIfam" id="NF033516">
    <property type="entry name" value="transpos_IS3"/>
    <property type="match status" value="1"/>
</dbReference>
<dbReference type="PANTHER" id="PTHR46889">
    <property type="entry name" value="TRANSPOSASE INSF FOR INSERTION SEQUENCE IS3B-RELATED"/>
    <property type="match status" value="1"/>
</dbReference>
<accession>A0ABR7MRF8</accession>
<dbReference type="InterPro" id="IPR012337">
    <property type="entry name" value="RNaseH-like_sf"/>
</dbReference>
<feature type="domain" description="Integrase catalytic" evidence="1">
    <location>
        <begin position="1"/>
        <end position="136"/>
    </location>
</feature>
<dbReference type="PROSITE" id="PS50994">
    <property type="entry name" value="INTEGRASE"/>
    <property type="match status" value="1"/>
</dbReference>
<dbReference type="SUPFAM" id="SSF53098">
    <property type="entry name" value="Ribonuclease H-like"/>
    <property type="match status" value="1"/>
</dbReference>
<dbReference type="Proteomes" id="UP000637513">
    <property type="component" value="Unassembled WGS sequence"/>
</dbReference>
<dbReference type="InterPro" id="IPR036397">
    <property type="entry name" value="RNaseH_sf"/>
</dbReference>
<proteinExistence type="predicted"/>
<keyword evidence="3" id="KW-1185">Reference proteome</keyword>
<gene>
    <name evidence="2" type="ORF">H8700_01415</name>
</gene>
<protein>
    <submittedName>
        <fullName evidence="2">IS3 family transposase</fullName>
    </submittedName>
</protein>
<sequence length="139" mass="16368">MDLFSRKVIAWNTSAKPDVDLVMTAFKKAYDKRNCPKGLMFHSDRGSQYTAFSFRQLLDSLNVVQSFSKKGYPFDNACCECFFKYLKKEETNRRTYHSLQELQLSIFEYIEGFYNSRRPHGSLGMLTPNEKEELFWNQA</sequence>
<reference evidence="2 3" key="1">
    <citation type="submission" date="2020-08" db="EMBL/GenBank/DDBJ databases">
        <title>Genome public.</title>
        <authorList>
            <person name="Liu C."/>
            <person name="Sun Q."/>
        </authorList>
    </citation>
    <scope>NUCLEOTIDE SEQUENCE [LARGE SCALE GENOMIC DNA]</scope>
    <source>
        <strain evidence="2 3">BX3</strain>
    </source>
</reference>
<organism evidence="2 3">
    <name type="scientific">Jutongia hominis</name>
    <dbReference type="NCBI Taxonomy" id="2763664"/>
    <lineage>
        <taxon>Bacteria</taxon>
        <taxon>Bacillati</taxon>
        <taxon>Bacillota</taxon>
        <taxon>Clostridia</taxon>
        <taxon>Lachnospirales</taxon>
        <taxon>Lachnospiraceae</taxon>
        <taxon>Jutongia</taxon>
    </lineage>
</organism>